<dbReference type="Pfam" id="PF13692">
    <property type="entry name" value="Glyco_trans_1_4"/>
    <property type="match status" value="1"/>
</dbReference>
<dbReference type="Gene3D" id="3.40.50.2000">
    <property type="entry name" value="Glycogen Phosphorylase B"/>
    <property type="match status" value="1"/>
</dbReference>
<organism evidence="1 2">
    <name type="scientific">Roseomonas elaeocarpi</name>
    <dbReference type="NCBI Taxonomy" id="907779"/>
    <lineage>
        <taxon>Bacteria</taxon>
        <taxon>Pseudomonadati</taxon>
        <taxon>Pseudomonadota</taxon>
        <taxon>Alphaproteobacteria</taxon>
        <taxon>Acetobacterales</taxon>
        <taxon>Roseomonadaceae</taxon>
        <taxon>Roseomonas</taxon>
    </lineage>
</organism>
<keyword evidence="1" id="KW-0328">Glycosyltransferase</keyword>
<dbReference type="GO" id="GO:0016757">
    <property type="term" value="F:glycosyltransferase activity"/>
    <property type="evidence" value="ECO:0007669"/>
    <property type="project" value="UniProtKB-KW"/>
</dbReference>
<dbReference type="PANTHER" id="PTHR12526">
    <property type="entry name" value="GLYCOSYLTRANSFERASE"/>
    <property type="match status" value="1"/>
</dbReference>
<evidence type="ECO:0000313" key="1">
    <source>
        <dbReference type="EMBL" id="MFC0408117.1"/>
    </source>
</evidence>
<name>A0ABV6JQW6_9PROT</name>
<sequence>MSELHMFSPMPPDRNGVADYAAALLPMLNRWYEVSVHDGRQAGAEPPDGARLLHQLGNSAGHVFVLRAMRRHPGVAVLHDLTLAVPSRLAETSESPSLRAALQERSPGLAATLGREWLEHGGQAGAAAAVFDLVAHALRGSRAVVVHSRHAQRRLREFDPALAARSAVIPHLAVKAPSDRAAARAALGLPSGRTVLLTAGFPSRAKRLEWVAEAMAEVARRRGDVLWVHAGEGDASAIAPELAAAGRLRVTGYLSEADLAAWIAAADAMVNLRAPSVGESSGVLARALAAGRCVLVSDVAAYAELPRDAVLHLPALAPQRGLAEAILAIARDRALAEAVGERARRYARAVLSPEAVGRAYRAVIEDFRAAPPLRRVSPAELAADRDLAEASMPLASPGLSSGAPPRVLVVSPMVPWPPRAGNAARLRALGLELAARGQPLELCCPLPPQGASPGADPRQMAVLEREWAAVHPMPWQPRPVPSLADRWALDDWCPPKTVEAVAALHRARRYDAVVASYTWMSAVLEAVPGALRLLDTHDLVGGRAAAATAAGLLPSWYWTGEAEEAEGLGRADLVIGIQPEESRVLRRRGGRPVLTVGHAMPARLLERALPAGAWPFGMLASGNVWNIQAAAALDRALAESPEVAWLLAGEARLPGPFRSAGTRLGPVGEPEEFYDLVACAVNPMEGGTGLKIKTVEAIGYGRPVIGTRHAFAGLRPEHPAHRAADAAEVAGWMREMTLSDTLAPELLDASRVLALRWRAEVDEGLDALVAALRGNAVAAAA</sequence>
<reference evidence="1 2" key="1">
    <citation type="submission" date="2024-09" db="EMBL/GenBank/DDBJ databases">
        <authorList>
            <person name="Sun Q."/>
            <person name="Mori K."/>
        </authorList>
    </citation>
    <scope>NUCLEOTIDE SEQUENCE [LARGE SCALE GENOMIC DNA]</scope>
    <source>
        <strain evidence="1 2">TBRC 5777</strain>
    </source>
</reference>
<dbReference type="Proteomes" id="UP001589865">
    <property type="component" value="Unassembled WGS sequence"/>
</dbReference>
<comment type="caution">
    <text evidence="1">The sequence shown here is derived from an EMBL/GenBank/DDBJ whole genome shotgun (WGS) entry which is preliminary data.</text>
</comment>
<dbReference type="CDD" id="cd03801">
    <property type="entry name" value="GT4_PimA-like"/>
    <property type="match status" value="1"/>
</dbReference>
<evidence type="ECO:0000313" key="2">
    <source>
        <dbReference type="Proteomes" id="UP001589865"/>
    </source>
</evidence>
<keyword evidence="2" id="KW-1185">Reference proteome</keyword>
<accession>A0ABV6JQW6</accession>
<protein>
    <submittedName>
        <fullName evidence="1">Glycosyltransferase</fullName>
        <ecNumber evidence="1">2.4.-.-</ecNumber>
    </submittedName>
</protein>
<dbReference type="EC" id="2.4.-.-" evidence="1"/>
<gene>
    <name evidence="1" type="ORF">ACFFGY_07635</name>
</gene>
<dbReference type="EMBL" id="JBHLUN010000005">
    <property type="protein sequence ID" value="MFC0408117.1"/>
    <property type="molecule type" value="Genomic_DNA"/>
</dbReference>
<dbReference type="PANTHER" id="PTHR12526:SF636">
    <property type="entry name" value="BLL3647 PROTEIN"/>
    <property type="match status" value="1"/>
</dbReference>
<keyword evidence="1" id="KW-0808">Transferase</keyword>
<dbReference type="SUPFAM" id="SSF53756">
    <property type="entry name" value="UDP-Glycosyltransferase/glycogen phosphorylase"/>
    <property type="match status" value="2"/>
</dbReference>
<proteinExistence type="predicted"/>
<dbReference type="RefSeq" id="WP_377043859.1">
    <property type="nucleotide sequence ID" value="NZ_JBHLUN010000005.1"/>
</dbReference>